<protein>
    <submittedName>
        <fullName evidence="2">Uncharacterized protein</fullName>
    </submittedName>
</protein>
<feature type="transmembrane region" description="Helical" evidence="1">
    <location>
        <begin position="66"/>
        <end position="83"/>
    </location>
</feature>
<organism evidence="2 3">
    <name type="scientific">Rhizophagus irregularis</name>
    <dbReference type="NCBI Taxonomy" id="588596"/>
    <lineage>
        <taxon>Eukaryota</taxon>
        <taxon>Fungi</taxon>
        <taxon>Fungi incertae sedis</taxon>
        <taxon>Mucoromycota</taxon>
        <taxon>Glomeromycotina</taxon>
        <taxon>Glomeromycetes</taxon>
        <taxon>Glomerales</taxon>
        <taxon>Glomeraceae</taxon>
        <taxon>Rhizophagus</taxon>
    </lineage>
</organism>
<comment type="caution">
    <text evidence="2">The sequence shown here is derived from an EMBL/GenBank/DDBJ whole genome shotgun (WGS) entry which is preliminary data.</text>
</comment>
<reference evidence="2" key="1">
    <citation type="submission" date="2020-05" db="EMBL/GenBank/DDBJ databases">
        <authorList>
            <person name="Rincon C."/>
            <person name="Sanders R I."/>
            <person name="Robbins C."/>
            <person name="Chaturvedi A."/>
        </authorList>
    </citation>
    <scope>NUCLEOTIDE SEQUENCE</scope>
    <source>
        <strain evidence="2">CHB12</strain>
    </source>
</reference>
<evidence type="ECO:0000313" key="3">
    <source>
        <dbReference type="Proteomes" id="UP000684084"/>
    </source>
</evidence>
<dbReference type="EMBL" id="CAGKOT010000018">
    <property type="protein sequence ID" value="CAB5363581.1"/>
    <property type="molecule type" value="Genomic_DNA"/>
</dbReference>
<gene>
    <name evidence="2" type="ORF">CHRIB12_LOCUS9597</name>
</gene>
<dbReference type="VEuPathDB" id="FungiDB:RhiirFUN_010478"/>
<accession>A0A915Z5M2</accession>
<dbReference type="OrthoDB" id="2353527at2759"/>
<keyword evidence="1" id="KW-0472">Membrane</keyword>
<proteinExistence type="predicted"/>
<dbReference type="Proteomes" id="UP000684084">
    <property type="component" value="Unassembled WGS sequence"/>
</dbReference>
<name>A0A915Z5M2_9GLOM</name>
<sequence length="84" mass="10071">MSVFLDAFSQKETNMLLETTFYYLLNKLKNKIFAFYYHLERLKAAFTTSFHSARVFFSPKNDKQVLYLYLINSDFLFSLLLVFN</sequence>
<keyword evidence="1" id="KW-0812">Transmembrane</keyword>
<dbReference type="AlphaFoldDB" id="A0A915Z5M2"/>
<evidence type="ECO:0000256" key="1">
    <source>
        <dbReference type="SAM" id="Phobius"/>
    </source>
</evidence>
<keyword evidence="1" id="KW-1133">Transmembrane helix</keyword>
<evidence type="ECO:0000313" key="2">
    <source>
        <dbReference type="EMBL" id="CAB5363581.1"/>
    </source>
</evidence>